<dbReference type="RefSeq" id="WP_222975929.1">
    <property type="nucleotide sequence ID" value="NZ_JAINVZ010000004.1"/>
</dbReference>
<comment type="caution">
    <text evidence="2">The sequence shown here is derived from an EMBL/GenBank/DDBJ whole genome shotgun (WGS) entry which is preliminary data.</text>
</comment>
<reference evidence="2 3" key="1">
    <citation type="submission" date="2021-08" db="EMBL/GenBank/DDBJ databases">
        <title>Streptomyces sp. PTM05 isolated from lichen.</title>
        <authorList>
            <person name="Somphong A."/>
            <person name="Phongsopitanun W."/>
            <person name="Tanasupawat S."/>
        </authorList>
    </citation>
    <scope>NUCLEOTIDE SEQUENCE [LARGE SCALE GENOMIC DNA]</scope>
    <source>
        <strain evidence="2 3">Ptm05</strain>
    </source>
</reference>
<gene>
    <name evidence="2" type="ORF">K7472_09140</name>
</gene>
<proteinExistence type="predicted"/>
<name>A0ABS7QP99_9ACTN</name>
<accession>A0ABS7QP99</accession>
<keyword evidence="3" id="KW-1185">Reference proteome</keyword>
<dbReference type="EMBL" id="JAINVZ010000004">
    <property type="protein sequence ID" value="MBY8885008.1"/>
    <property type="molecule type" value="Genomic_DNA"/>
</dbReference>
<organism evidence="2 3">
    <name type="scientific">Streptantibioticus parmotrematis</name>
    <dbReference type="NCBI Taxonomy" id="2873249"/>
    <lineage>
        <taxon>Bacteria</taxon>
        <taxon>Bacillati</taxon>
        <taxon>Actinomycetota</taxon>
        <taxon>Actinomycetes</taxon>
        <taxon>Kitasatosporales</taxon>
        <taxon>Streptomycetaceae</taxon>
        <taxon>Streptantibioticus</taxon>
    </lineage>
</organism>
<evidence type="ECO:0000313" key="3">
    <source>
        <dbReference type="Proteomes" id="UP001198565"/>
    </source>
</evidence>
<feature type="region of interest" description="Disordered" evidence="1">
    <location>
        <begin position="1"/>
        <end position="22"/>
    </location>
</feature>
<evidence type="ECO:0000256" key="1">
    <source>
        <dbReference type="SAM" id="MobiDB-lite"/>
    </source>
</evidence>
<protein>
    <submittedName>
        <fullName evidence="2">Uncharacterized protein</fullName>
    </submittedName>
</protein>
<sequence>MDSAWADPGGSGGGVPPDRRPQAPYECEAVAYTPDDRQCFPLGALPAATPRLALRWLMRRARDITDQLDPRAARPGRHWINDTAEHERALALLASGEPYVFTVFDDPMRYALTARPTGAAR</sequence>
<dbReference type="Proteomes" id="UP001198565">
    <property type="component" value="Unassembled WGS sequence"/>
</dbReference>
<evidence type="ECO:0000313" key="2">
    <source>
        <dbReference type="EMBL" id="MBY8885008.1"/>
    </source>
</evidence>